<evidence type="ECO:0000313" key="1">
    <source>
        <dbReference type="EMBL" id="EKN67421.1"/>
    </source>
</evidence>
<gene>
    <name evidence="1" type="ORF">BAZO_09671</name>
</gene>
<dbReference type="NCBIfam" id="TIGR03696">
    <property type="entry name" value="Rhs_assc_core"/>
    <property type="match status" value="1"/>
</dbReference>
<organism evidence="1 2">
    <name type="scientific">Schinkia azotoformans LMG 9581</name>
    <dbReference type="NCBI Taxonomy" id="1131731"/>
    <lineage>
        <taxon>Bacteria</taxon>
        <taxon>Bacillati</taxon>
        <taxon>Bacillota</taxon>
        <taxon>Bacilli</taxon>
        <taxon>Bacillales</taxon>
        <taxon>Bacillaceae</taxon>
        <taxon>Calidifontibacillus/Schinkia group</taxon>
        <taxon>Schinkia</taxon>
    </lineage>
</organism>
<dbReference type="InterPro" id="IPR022385">
    <property type="entry name" value="Rhs_assc_core"/>
</dbReference>
<protein>
    <submittedName>
        <fullName evidence="1">YD repeat-containing protein</fullName>
    </submittedName>
</protein>
<reference evidence="1 2" key="1">
    <citation type="journal article" date="2012" name="Front. Microbiol.">
        <title>Redundancy and modularity in membrane-associated dissimilatory nitrate reduction in Bacillus.</title>
        <authorList>
            <person name="Heylen K."/>
            <person name="Keltjens J."/>
        </authorList>
    </citation>
    <scope>NUCLEOTIDE SEQUENCE [LARGE SCALE GENOMIC DNA]</scope>
    <source>
        <strain evidence="1 2">LMG 9581</strain>
    </source>
</reference>
<sequence>MERQLREENPFRYASYFYDEETKLYYLSMRWYEPLIGRYLSRDIVPSTNLYLYSENNHINRYLRLVPVTFNLVSDKIKKSYQSELIAKNRKKFL</sequence>
<dbReference type="STRING" id="1131731.BAZO_09671"/>
<dbReference type="EMBL" id="AJLR01000048">
    <property type="protein sequence ID" value="EKN67421.1"/>
    <property type="molecule type" value="Genomic_DNA"/>
</dbReference>
<name>K6E2J2_SCHAZ</name>
<evidence type="ECO:0000313" key="2">
    <source>
        <dbReference type="Proteomes" id="UP000006315"/>
    </source>
</evidence>
<accession>K6E2J2</accession>
<comment type="caution">
    <text evidence="1">The sequence shown here is derived from an EMBL/GenBank/DDBJ whole genome shotgun (WGS) entry which is preliminary data.</text>
</comment>
<keyword evidence="2" id="KW-1185">Reference proteome</keyword>
<dbReference type="AlphaFoldDB" id="K6E2J2"/>
<dbReference type="Proteomes" id="UP000006315">
    <property type="component" value="Unassembled WGS sequence"/>
</dbReference>
<proteinExistence type="predicted"/>
<dbReference type="Gene3D" id="2.180.10.10">
    <property type="entry name" value="RHS repeat-associated core"/>
    <property type="match status" value="1"/>
</dbReference>